<evidence type="ECO:0008006" key="3">
    <source>
        <dbReference type="Google" id="ProtNLM"/>
    </source>
</evidence>
<evidence type="ECO:0000313" key="1">
    <source>
        <dbReference type="EMBL" id="KTB38198.1"/>
    </source>
</evidence>
<protein>
    <recommendedName>
        <fullName evidence="3">F-box domain-containing protein</fullName>
    </recommendedName>
</protein>
<evidence type="ECO:0000313" key="2">
    <source>
        <dbReference type="Proteomes" id="UP000054988"/>
    </source>
</evidence>
<name>A0A0W0FPL2_MONRR</name>
<dbReference type="EMBL" id="LATX01001774">
    <property type="protein sequence ID" value="KTB38198.1"/>
    <property type="molecule type" value="Genomic_DNA"/>
</dbReference>
<gene>
    <name evidence="1" type="ORF">WG66_9165</name>
</gene>
<proteinExistence type="predicted"/>
<sequence length="465" mass="52799">MKAEHWARPNTPLPQAVLQTSLCDECDKSFVSPFPVPAERPHSNHVPSEDELANNLASLAEDEHEVAQYDTEVSRIREVLGQFKKTLFEKRISERRNLVSVKREVPVEVWTEILSHLCFGYDTKSGSTLPSLADTRLVARLCQVEGYCQQPTAPSVEYQCRPSWYSSRPRPGEESRPIINSERCDRYFTLQWEDSYFLASYYIGDAGRAIFSMLMGEMHWCESLAISLNWEMFAAIDGGLRISFPTLRSFRTDVFYVTRTFGEMDWLSDGIEKHTPKLVGSVGVIANLTFPYLQHFNLDVHGSLDEYSKLFQSFSFLSLKILTTCGSRQREQHGHNIHDDLDWSSFRGLMERSSTLEKFTLHFPGVPLSYVDIILMLCECPRLEQLLIVVGEGNSTALGCIRIIASGICPPDGLEPLLPRLRQVVIQETCAGKPVVRISQTVDGVVRMAESRPEATQMFPVWRAF</sequence>
<organism evidence="1 2">
    <name type="scientific">Moniliophthora roreri</name>
    <name type="common">Frosty pod rot fungus</name>
    <name type="synonym">Monilia roreri</name>
    <dbReference type="NCBI Taxonomy" id="221103"/>
    <lineage>
        <taxon>Eukaryota</taxon>
        <taxon>Fungi</taxon>
        <taxon>Dikarya</taxon>
        <taxon>Basidiomycota</taxon>
        <taxon>Agaricomycotina</taxon>
        <taxon>Agaricomycetes</taxon>
        <taxon>Agaricomycetidae</taxon>
        <taxon>Agaricales</taxon>
        <taxon>Marasmiineae</taxon>
        <taxon>Marasmiaceae</taxon>
        <taxon>Moniliophthora</taxon>
    </lineage>
</organism>
<dbReference type="Proteomes" id="UP000054988">
    <property type="component" value="Unassembled WGS sequence"/>
</dbReference>
<reference evidence="1 2" key="1">
    <citation type="submission" date="2015-12" db="EMBL/GenBank/DDBJ databases">
        <title>Draft genome sequence of Moniliophthora roreri, the causal agent of frosty pod rot of cacao.</title>
        <authorList>
            <person name="Aime M.C."/>
            <person name="Diaz-Valderrama J.R."/>
            <person name="Kijpornyongpan T."/>
            <person name="Phillips-Mora W."/>
        </authorList>
    </citation>
    <scope>NUCLEOTIDE SEQUENCE [LARGE SCALE GENOMIC DNA]</scope>
    <source>
        <strain evidence="1 2">MCA 2952</strain>
    </source>
</reference>
<dbReference type="AlphaFoldDB" id="A0A0W0FPL2"/>
<accession>A0A0W0FPL2</accession>
<comment type="caution">
    <text evidence="1">The sequence shown here is derived from an EMBL/GenBank/DDBJ whole genome shotgun (WGS) entry which is preliminary data.</text>
</comment>